<dbReference type="GO" id="GO:0016743">
    <property type="term" value="F:carboxyl- or carbamoyltransferase activity"/>
    <property type="evidence" value="ECO:0007669"/>
    <property type="project" value="InterPro"/>
</dbReference>
<keyword evidence="6" id="KW-1185">Reference proteome</keyword>
<dbReference type="Gene3D" id="3.40.50.1370">
    <property type="entry name" value="Aspartate/ornithine carbamoyltransferase"/>
    <property type="match status" value="2"/>
</dbReference>
<dbReference type="Pfam" id="PF00185">
    <property type="entry name" value="OTCace"/>
    <property type="match status" value="1"/>
</dbReference>
<dbReference type="Proteomes" id="UP000199533">
    <property type="component" value="Unassembled WGS sequence"/>
</dbReference>
<dbReference type="GO" id="GO:0016597">
    <property type="term" value="F:amino acid binding"/>
    <property type="evidence" value="ECO:0007669"/>
    <property type="project" value="InterPro"/>
</dbReference>
<dbReference type="InterPro" id="IPR006132">
    <property type="entry name" value="Asp/Orn_carbamoyltranf_P-bd"/>
</dbReference>
<dbReference type="UniPathway" id="UPA00070">
    <property type="reaction ID" value="UER00116"/>
</dbReference>
<reference evidence="6" key="1">
    <citation type="submission" date="2016-10" db="EMBL/GenBank/DDBJ databases">
        <authorList>
            <person name="Varghese N."/>
            <person name="Submissions S."/>
        </authorList>
    </citation>
    <scope>NUCLEOTIDE SEQUENCE [LARGE SCALE GENOMIC DNA]</scope>
    <source>
        <strain evidence="6">Nm69</strain>
    </source>
</reference>
<dbReference type="PANTHER" id="PTHR45753:SF6">
    <property type="entry name" value="ASPARTATE CARBAMOYLTRANSFERASE"/>
    <property type="match status" value="1"/>
</dbReference>
<name>A0A1I3X9A1_9PROT</name>
<dbReference type="PRINTS" id="PR00100">
    <property type="entry name" value="AOTCASE"/>
</dbReference>
<feature type="domain" description="Aspartate/ornithine carbamoyltransferase Asp/Orn-binding" evidence="3">
    <location>
        <begin position="226"/>
        <end position="370"/>
    </location>
</feature>
<dbReference type="InterPro" id="IPR006130">
    <property type="entry name" value="Asp/Orn_carbamoylTrfase"/>
</dbReference>
<dbReference type="EMBL" id="FOSP01000001">
    <property type="protein sequence ID" value="SFK15571.1"/>
    <property type="molecule type" value="Genomic_DNA"/>
</dbReference>
<organism evidence="5 6">
    <name type="scientific">Nitrosomonas aestuarii</name>
    <dbReference type="NCBI Taxonomy" id="52441"/>
    <lineage>
        <taxon>Bacteria</taxon>
        <taxon>Pseudomonadati</taxon>
        <taxon>Pseudomonadota</taxon>
        <taxon>Betaproteobacteria</taxon>
        <taxon>Nitrosomonadales</taxon>
        <taxon>Nitrosomonadaceae</taxon>
        <taxon>Nitrosomonas</taxon>
    </lineage>
</organism>
<dbReference type="GO" id="GO:0044205">
    <property type="term" value="P:'de novo' UMP biosynthetic process"/>
    <property type="evidence" value="ECO:0007669"/>
    <property type="project" value="UniProtKB-UniPathway"/>
</dbReference>
<protein>
    <submittedName>
        <fullName evidence="5">Aspartate carbamoyltransferase</fullName>
    </submittedName>
</protein>
<feature type="domain" description="Aspartate/ornithine carbamoyltransferase carbamoyl-P binding" evidence="4">
    <location>
        <begin position="71"/>
        <end position="209"/>
    </location>
</feature>
<dbReference type="GO" id="GO:0005829">
    <property type="term" value="C:cytosol"/>
    <property type="evidence" value="ECO:0007669"/>
    <property type="project" value="TreeGrafter"/>
</dbReference>
<evidence type="ECO:0000256" key="1">
    <source>
        <dbReference type="ARBA" id="ARBA00022679"/>
    </source>
</evidence>
<sequence length="385" mass="42923">MVRGNRYYSHDYVTEGMDEGKIMVIKPAAQVEHIVQNKPKMNLIGLCPDPANLIDRQPGVQLARLKKLAYKSVLSSDLFDAEMLYELSKVAAYLQLKKISPEAALHDKILATAFFEPSTRTRLSFESAILRLGGKTISVAEAASTGVAKGEKLLDIGQMFNSYADMVVIRHTQQKAIQELSEYLRIPMINGGNGSDEHPTQALADWYALLKWKPGLAFDTLSEDRLHLGIVGTPGNMRTVKSFLILALLFKQNIEQITIVSEMADPLGDEVQSFCDSSPVPIYINNDLQSVLSTLDVIYMNSIAFLGDGYRTLGSRFKLNKGSTLKKDAVILHPLARKDELDVCLDHTRHNLYFNQADGAVFIRQALLLSIFDRLEHVLPDTLIE</sequence>
<dbReference type="STRING" id="52441.SAMN05216302_1001157"/>
<dbReference type="SUPFAM" id="SSF53671">
    <property type="entry name" value="Aspartate/ornithine carbamoyltransferase"/>
    <property type="match status" value="1"/>
</dbReference>
<accession>A0A1I3X9A1</accession>
<dbReference type="PROSITE" id="PS00097">
    <property type="entry name" value="CARBAMOYLTRANSFERASE"/>
    <property type="match status" value="1"/>
</dbReference>
<comment type="similarity">
    <text evidence="2">Belongs to the aspartate/ornithine carbamoyltransferase superfamily.</text>
</comment>
<dbReference type="AlphaFoldDB" id="A0A1I3X9A1"/>
<dbReference type="InterPro" id="IPR006131">
    <property type="entry name" value="Asp_carbamoyltransf_Asp/Orn-bd"/>
</dbReference>
<evidence type="ECO:0000259" key="4">
    <source>
        <dbReference type="Pfam" id="PF02729"/>
    </source>
</evidence>
<keyword evidence="1 2" id="KW-0808">Transferase</keyword>
<dbReference type="PRINTS" id="PR00101">
    <property type="entry name" value="ATCASE"/>
</dbReference>
<evidence type="ECO:0000313" key="6">
    <source>
        <dbReference type="Proteomes" id="UP000199533"/>
    </source>
</evidence>
<dbReference type="InterPro" id="IPR036901">
    <property type="entry name" value="Asp/Orn_carbamoylTrfase_sf"/>
</dbReference>
<proteinExistence type="inferred from homology"/>
<dbReference type="PANTHER" id="PTHR45753">
    <property type="entry name" value="ORNITHINE CARBAMOYLTRANSFERASE, MITOCHONDRIAL"/>
    <property type="match status" value="1"/>
</dbReference>
<dbReference type="GO" id="GO:0006520">
    <property type="term" value="P:amino acid metabolic process"/>
    <property type="evidence" value="ECO:0007669"/>
    <property type="project" value="InterPro"/>
</dbReference>
<gene>
    <name evidence="5" type="ORF">SAMN05216302_1001157</name>
</gene>
<evidence type="ECO:0000259" key="3">
    <source>
        <dbReference type="Pfam" id="PF00185"/>
    </source>
</evidence>
<dbReference type="Pfam" id="PF02729">
    <property type="entry name" value="OTCace_N"/>
    <property type="match status" value="1"/>
</dbReference>
<evidence type="ECO:0000313" key="5">
    <source>
        <dbReference type="EMBL" id="SFK15571.1"/>
    </source>
</evidence>
<evidence type="ECO:0000256" key="2">
    <source>
        <dbReference type="RuleBase" id="RU003634"/>
    </source>
</evidence>